<dbReference type="AlphaFoldDB" id="A0A8J4THT8"/>
<proteinExistence type="predicted"/>
<evidence type="ECO:0000256" key="2">
    <source>
        <dbReference type="SAM" id="Coils"/>
    </source>
</evidence>
<dbReference type="PANTHER" id="PTHR14043">
    <property type="entry name" value="CCAAT DISPLACEMENT PROTEIN-RELATED"/>
    <property type="match status" value="1"/>
</dbReference>
<keyword evidence="4" id="KW-0371">Homeobox</keyword>
<feature type="domain" description="Cux N-terminal" evidence="3">
    <location>
        <begin position="6"/>
        <end position="113"/>
    </location>
</feature>
<evidence type="ECO:0000313" key="4">
    <source>
        <dbReference type="EMBL" id="KAF5890779.1"/>
    </source>
</evidence>
<feature type="coiled-coil region" evidence="2">
    <location>
        <begin position="195"/>
        <end position="247"/>
    </location>
</feature>
<organism evidence="4 5">
    <name type="scientific">Clarias magur</name>
    <name type="common">Asian catfish</name>
    <name type="synonym">Macropteronotus magur</name>
    <dbReference type="NCBI Taxonomy" id="1594786"/>
    <lineage>
        <taxon>Eukaryota</taxon>
        <taxon>Metazoa</taxon>
        <taxon>Chordata</taxon>
        <taxon>Craniata</taxon>
        <taxon>Vertebrata</taxon>
        <taxon>Euteleostomi</taxon>
        <taxon>Actinopterygii</taxon>
        <taxon>Neopterygii</taxon>
        <taxon>Teleostei</taxon>
        <taxon>Ostariophysi</taxon>
        <taxon>Siluriformes</taxon>
        <taxon>Clariidae</taxon>
        <taxon>Clarias</taxon>
    </lineage>
</organism>
<evidence type="ECO:0000313" key="5">
    <source>
        <dbReference type="Proteomes" id="UP000727407"/>
    </source>
</evidence>
<keyword evidence="1 2" id="KW-0175">Coiled coil</keyword>
<dbReference type="InterPro" id="IPR057476">
    <property type="entry name" value="Cux_N"/>
</dbReference>
<dbReference type="GO" id="GO:0005634">
    <property type="term" value="C:nucleus"/>
    <property type="evidence" value="ECO:0007669"/>
    <property type="project" value="TreeGrafter"/>
</dbReference>
<keyword evidence="4" id="KW-0238">DNA-binding</keyword>
<name>A0A8J4THT8_CLAMG</name>
<sequence length="256" mass="29567">MAAARAGLMCQRWRRFDLQQLQKDLDVAANALASTQHENEQARKKLIEQSDELKRHTPEDLHQHITPLLKGFQSEIDALCERSKESEAAFLSVYKRLIDVPDPVSALEAVQQLQLAVIKMRDVEAENQKLRERLQEYDREVAEVKGQEETISGLREKLESYERLVQRVTKNEDEEEEYGANCTEKERPCESEVVMVEVETANQALEAELVVKQREVERLMEDVLKLQNSLTELSDSTTNQIRELQQQLDSKHALLQ</sequence>
<accession>A0A8J4THT8</accession>
<protein>
    <submittedName>
        <fullName evidence="4">Homeobox protein cut-like 1 isoform X1</fullName>
    </submittedName>
</protein>
<feature type="non-terminal residue" evidence="4">
    <location>
        <position position="256"/>
    </location>
</feature>
<evidence type="ECO:0000256" key="1">
    <source>
        <dbReference type="ARBA" id="ARBA00023054"/>
    </source>
</evidence>
<dbReference type="EMBL" id="QNUK01000651">
    <property type="protein sequence ID" value="KAF5890779.1"/>
    <property type="molecule type" value="Genomic_DNA"/>
</dbReference>
<dbReference type="GO" id="GO:0000977">
    <property type="term" value="F:RNA polymerase II transcription regulatory region sequence-specific DNA binding"/>
    <property type="evidence" value="ECO:0007669"/>
    <property type="project" value="TreeGrafter"/>
</dbReference>
<comment type="caution">
    <text evidence="4">The sequence shown here is derived from an EMBL/GenBank/DDBJ whole genome shotgun (WGS) entry which is preliminary data.</text>
</comment>
<reference evidence="4" key="1">
    <citation type="submission" date="2020-07" db="EMBL/GenBank/DDBJ databases">
        <title>Clarias magur genome sequencing, assembly and annotation.</title>
        <authorList>
            <person name="Kushwaha B."/>
            <person name="Kumar R."/>
            <person name="Das P."/>
            <person name="Joshi C.G."/>
            <person name="Kumar D."/>
            <person name="Nagpure N.S."/>
            <person name="Pandey M."/>
            <person name="Agarwal S."/>
            <person name="Srivastava S."/>
            <person name="Singh M."/>
            <person name="Sahoo L."/>
            <person name="Jayasankar P."/>
            <person name="Meher P.K."/>
            <person name="Koringa P.G."/>
            <person name="Iquebal M.A."/>
            <person name="Das S.P."/>
            <person name="Bit A."/>
            <person name="Patnaik S."/>
            <person name="Patel N."/>
            <person name="Shah T.M."/>
            <person name="Hinsu A."/>
            <person name="Jena J.K."/>
        </authorList>
    </citation>
    <scope>NUCLEOTIDE SEQUENCE</scope>
    <source>
        <strain evidence="4">CIFAMagur01</strain>
        <tissue evidence="4">Testis</tissue>
    </source>
</reference>
<dbReference type="GO" id="GO:0000981">
    <property type="term" value="F:DNA-binding transcription factor activity, RNA polymerase II-specific"/>
    <property type="evidence" value="ECO:0007669"/>
    <property type="project" value="TreeGrafter"/>
</dbReference>
<keyword evidence="5" id="KW-1185">Reference proteome</keyword>
<dbReference type="Pfam" id="PF25398">
    <property type="entry name" value="CUX1_N"/>
    <property type="match status" value="1"/>
</dbReference>
<feature type="coiled-coil region" evidence="2">
    <location>
        <begin position="18"/>
        <end position="52"/>
    </location>
</feature>
<gene>
    <name evidence="4" type="primary">cux1a</name>
    <name evidence="4" type="ORF">DAT39_019517</name>
</gene>
<feature type="coiled-coil region" evidence="2">
    <location>
        <begin position="113"/>
        <end position="171"/>
    </location>
</feature>
<dbReference type="OrthoDB" id="10257567at2759"/>
<dbReference type="Proteomes" id="UP000727407">
    <property type="component" value="Unassembled WGS sequence"/>
</dbReference>
<evidence type="ECO:0000259" key="3">
    <source>
        <dbReference type="Pfam" id="PF25398"/>
    </source>
</evidence>
<dbReference type="PANTHER" id="PTHR14043:SF4">
    <property type="entry name" value="HOMEOBOX PROTEIN CUT-LIKE 1"/>
    <property type="match status" value="1"/>
</dbReference>